<dbReference type="InterPro" id="IPR036291">
    <property type="entry name" value="NAD(P)-bd_dom_sf"/>
</dbReference>
<dbReference type="Pfam" id="PF13727">
    <property type="entry name" value="CoA_binding_3"/>
    <property type="match status" value="1"/>
</dbReference>
<dbReference type="SUPFAM" id="SSF53335">
    <property type="entry name" value="S-adenosyl-L-methionine-dependent methyltransferases"/>
    <property type="match status" value="1"/>
</dbReference>
<dbReference type="OrthoDB" id="9803111at2"/>
<proteinExistence type="inferred from homology"/>
<keyword evidence="2" id="KW-0812">Transmembrane</keyword>
<dbReference type="AlphaFoldDB" id="A0A1I0RGR0"/>
<sequence length="612" mass="70161">MRRIKKYRKKIIFILDIIIIIFSCYIFQLLVPIEKAANDYNILDFLPNIIILLLSISLCQYLLKTYDNIWRYAEGNEYVRLMLGMIAGFIIYIMINHLIFIHKTSAIFSVATCSISIIFMLLMRFIYRIYLIKIKKNINQKITMAIIGAGGVGVRLMEEIQYNTNSNYEIYCFFDDNTEKIGKKIRGIKVLGPIDEFNDLIKNTPISEVIIAIPILPDIRKNEILKIVSKSNLRVKVLPDLLSILRNSKGDLLESASDFNVDDLLGRALVSFDKKEIDKFFNNKVIMVTGGGGSIGSELCRQIAQSKPAQLIIIDYYENNAYEIQQELIYDYKNKLNLVVEIASVQDKDKIEQLFERYHPQIVFHAAAHKHVPFMEISPDEAIKNNVLGTYNMVQAADKWNVQKFVLISTDKAVNPTSIMGASKRMCEMIIQSMKNISKTEYVAVRFGNVLGSNGSVIPLFKRQIEHGGPITITDKRVYRYFMTISEAAQLVLRAGSMESDSEIYVLDMGRPINILKLAEKLTRLLGHIPYTEIPIKEIGMRPGEKLNEELFMHEDLVKTENQKIYIEMQKSISFGEIEKKIDILNQALETKDINMIRESLISIIPNFKLAD</sequence>
<keyword evidence="2" id="KW-0472">Membrane</keyword>
<evidence type="ECO:0000256" key="1">
    <source>
        <dbReference type="ARBA" id="ARBA00007430"/>
    </source>
</evidence>
<keyword evidence="5" id="KW-1185">Reference proteome</keyword>
<feature type="transmembrane region" description="Helical" evidence="2">
    <location>
        <begin position="45"/>
        <end position="66"/>
    </location>
</feature>
<gene>
    <name evidence="4" type="ORF">SAMN05421659_11563</name>
</gene>
<name>A0A1I0RGR0_9FIRM</name>
<dbReference type="PANTHER" id="PTHR43318">
    <property type="entry name" value="UDP-N-ACETYLGLUCOSAMINE 4,6-DEHYDRATASE"/>
    <property type="match status" value="1"/>
</dbReference>
<evidence type="ECO:0000313" key="5">
    <source>
        <dbReference type="Proteomes" id="UP000199701"/>
    </source>
</evidence>
<dbReference type="Gene3D" id="3.40.50.720">
    <property type="entry name" value="NAD(P)-binding Rossmann-like Domain"/>
    <property type="match status" value="2"/>
</dbReference>
<dbReference type="InterPro" id="IPR003869">
    <property type="entry name" value="Polysac_CapD-like"/>
</dbReference>
<feature type="transmembrane region" description="Helical" evidence="2">
    <location>
        <begin position="12"/>
        <end position="33"/>
    </location>
</feature>
<dbReference type="Proteomes" id="UP000199701">
    <property type="component" value="Unassembled WGS sequence"/>
</dbReference>
<evidence type="ECO:0000259" key="3">
    <source>
        <dbReference type="Pfam" id="PF02719"/>
    </source>
</evidence>
<reference evidence="4 5" key="1">
    <citation type="submission" date="2016-10" db="EMBL/GenBank/DDBJ databases">
        <authorList>
            <person name="de Groot N.N."/>
        </authorList>
    </citation>
    <scope>NUCLEOTIDE SEQUENCE [LARGE SCALE GENOMIC DNA]</scope>
    <source>
        <strain evidence="4 5">DSM 9179</strain>
    </source>
</reference>
<evidence type="ECO:0000256" key="2">
    <source>
        <dbReference type="SAM" id="Phobius"/>
    </source>
</evidence>
<dbReference type="RefSeq" id="WP_092456212.1">
    <property type="nucleotide sequence ID" value="NZ_FOJI01000015.1"/>
</dbReference>
<dbReference type="EMBL" id="FOJI01000015">
    <property type="protein sequence ID" value="SEW39856.1"/>
    <property type="molecule type" value="Genomic_DNA"/>
</dbReference>
<dbReference type="Pfam" id="PF02719">
    <property type="entry name" value="Polysacc_synt_2"/>
    <property type="match status" value="1"/>
</dbReference>
<feature type="domain" description="Polysaccharide biosynthesis protein CapD-like" evidence="3">
    <location>
        <begin position="286"/>
        <end position="567"/>
    </location>
</feature>
<accession>A0A1I0RGR0</accession>
<dbReference type="SUPFAM" id="SSF51735">
    <property type="entry name" value="NAD(P)-binding Rossmann-fold domains"/>
    <property type="match status" value="1"/>
</dbReference>
<dbReference type="InterPro" id="IPR051203">
    <property type="entry name" value="Polysaccharide_Synthase-Rel"/>
</dbReference>
<organism evidence="4 5">
    <name type="scientific">[Clostridium] fimetarium</name>
    <dbReference type="NCBI Taxonomy" id="99656"/>
    <lineage>
        <taxon>Bacteria</taxon>
        <taxon>Bacillati</taxon>
        <taxon>Bacillota</taxon>
        <taxon>Clostridia</taxon>
        <taxon>Lachnospirales</taxon>
        <taxon>Lachnospiraceae</taxon>
    </lineage>
</organism>
<comment type="similarity">
    <text evidence="1">Belongs to the polysaccharide synthase family.</text>
</comment>
<protein>
    <submittedName>
        <fullName evidence="4">NDP-sugar epimerase, includes UDP-GlcNAc-inverting 4,6-dehydratase FlaA1 and capsular polysaccharide biosynthesis protein EpsC</fullName>
    </submittedName>
</protein>
<evidence type="ECO:0000313" key="4">
    <source>
        <dbReference type="EMBL" id="SEW39856.1"/>
    </source>
</evidence>
<dbReference type="CDD" id="cd05237">
    <property type="entry name" value="UDP_invert_4-6DH_SDR_e"/>
    <property type="match status" value="1"/>
</dbReference>
<dbReference type="PANTHER" id="PTHR43318:SF1">
    <property type="entry name" value="POLYSACCHARIDE BIOSYNTHESIS PROTEIN EPSC-RELATED"/>
    <property type="match status" value="1"/>
</dbReference>
<keyword evidence="2" id="KW-1133">Transmembrane helix</keyword>
<dbReference type="InterPro" id="IPR029063">
    <property type="entry name" value="SAM-dependent_MTases_sf"/>
</dbReference>
<feature type="transmembrane region" description="Helical" evidence="2">
    <location>
        <begin position="106"/>
        <end position="127"/>
    </location>
</feature>
<dbReference type="STRING" id="99656.SAMN05421659_11563"/>
<feature type="transmembrane region" description="Helical" evidence="2">
    <location>
        <begin position="78"/>
        <end position="100"/>
    </location>
</feature>